<dbReference type="EMBL" id="CM023475">
    <property type="protein sequence ID" value="KAH7946185.1"/>
    <property type="molecule type" value="Genomic_DNA"/>
</dbReference>
<proteinExistence type="predicted"/>
<evidence type="ECO:0000313" key="2">
    <source>
        <dbReference type="Proteomes" id="UP000821865"/>
    </source>
</evidence>
<name>A0ACB8CN08_DERSI</name>
<sequence length="74" mass="8729">MLLRWAYLHCPQARFVVKIDDDCFSNLANIYRIVHGQPEDAIYGELLHKHIPSRDPLDKWHVPYEELPADVFPD</sequence>
<gene>
    <name evidence="1" type="ORF">HPB49_021224</name>
</gene>
<reference evidence="1" key="1">
    <citation type="submission" date="2020-05" db="EMBL/GenBank/DDBJ databases">
        <title>Large-scale comparative analyses of tick genomes elucidate their genetic diversity and vector capacities.</title>
        <authorList>
            <person name="Jia N."/>
            <person name="Wang J."/>
            <person name="Shi W."/>
            <person name="Du L."/>
            <person name="Sun Y."/>
            <person name="Zhan W."/>
            <person name="Jiang J."/>
            <person name="Wang Q."/>
            <person name="Zhang B."/>
            <person name="Ji P."/>
            <person name="Sakyi L.B."/>
            <person name="Cui X."/>
            <person name="Yuan T."/>
            <person name="Jiang B."/>
            <person name="Yang W."/>
            <person name="Lam T.T.-Y."/>
            <person name="Chang Q."/>
            <person name="Ding S."/>
            <person name="Wang X."/>
            <person name="Zhu J."/>
            <person name="Ruan X."/>
            <person name="Zhao L."/>
            <person name="Wei J."/>
            <person name="Que T."/>
            <person name="Du C."/>
            <person name="Cheng J."/>
            <person name="Dai P."/>
            <person name="Han X."/>
            <person name="Huang E."/>
            <person name="Gao Y."/>
            <person name="Liu J."/>
            <person name="Shao H."/>
            <person name="Ye R."/>
            <person name="Li L."/>
            <person name="Wei W."/>
            <person name="Wang X."/>
            <person name="Wang C."/>
            <person name="Yang T."/>
            <person name="Huo Q."/>
            <person name="Li W."/>
            <person name="Guo W."/>
            <person name="Chen H."/>
            <person name="Zhou L."/>
            <person name="Ni X."/>
            <person name="Tian J."/>
            <person name="Zhou Y."/>
            <person name="Sheng Y."/>
            <person name="Liu T."/>
            <person name="Pan Y."/>
            <person name="Xia L."/>
            <person name="Li J."/>
            <person name="Zhao F."/>
            <person name="Cao W."/>
        </authorList>
    </citation>
    <scope>NUCLEOTIDE SEQUENCE</scope>
    <source>
        <strain evidence="1">Dsil-2018</strain>
    </source>
</reference>
<evidence type="ECO:0000313" key="1">
    <source>
        <dbReference type="EMBL" id="KAH7946185.1"/>
    </source>
</evidence>
<protein>
    <submittedName>
        <fullName evidence="1">Uncharacterized protein</fullName>
    </submittedName>
</protein>
<accession>A0ACB8CN08</accession>
<organism evidence="1 2">
    <name type="scientific">Dermacentor silvarum</name>
    <name type="common">Tick</name>
    <dbReference type="NCBI Taxonomy" id="543639"/>
    <lineage>
        <taxon>Eukaryota</taxon>
        <taxon>Metazoa</taxon>
        <taxon>Ecdysozoa</taxon>
        <taxon>Arthropoda</taxon>
        <taxon>Chelicerata</taxon>
        <taxon>Arachnida</taxon>
        <taxon>Acari</taxon>
        <taxon>Parasitiformes</taxon>
        <taxon>Ixodida</taxon>
        <taxon>Ixodoidea</taxon>
        <taxon>Ixodidae</taxon>
        <taxon>Rhipicephalinae</taxon>
        <taxon>Dermacentor</taxon>
    </lineage>
</organism>
<dbReference type="Proteomes" id="UP000821865">
    <property type="component" value="Chromosome 6"/>
</dbReference>
<keyword evidence="2" id="KW-1185">Reference proteome</keyword>
<comment type="caution">
    <text evidence="1">The sequence shown here is derived from an EMBL/GenBank/DDBJ whole genome shotgun (WGS) entry which is preliminary data.</text>
</comment>